<name>A0A1T5HZL4_9GAMM</name>
<dbReference type="PROSITE" id="PS50110">
    <property type="entry name" value="RESPONSE_REGULATORY"/>
    <property type="match status" value="1"/>
</dbReference>
<dbReference type="SUPFAM" id="SSF52540">
    <property type="entry name" value="P-loop containing nucleoside triphosphate hydrolases"/>
    <property type="match status" value="1"/>
</dbReference>
<dbReference type="InterPro" id="IPR001789">
    <property type="entry name" value="Sig_transdc_resp-reg_receiver"/>
</dbReference>
<evidence type="ECO:0000259" key="9">
    <source>
        <dbReference type="PROSITE" id="PS50045"/>
    </source>
</evidence>
<organism evidence="11 12">
    <name type="scientific">Photobacterium piscicola</name>
    <dbReference type="NCBI Taxonomy" id="1378299"/>
    <lineage>
        <taxon>Bacteria</taxon>
        <taxon>Pseudomonadati</taxon>
        <taxon>Pseudomonadota</taxon>
        <taxon>Gammaproteobacteria</taxon>
        <taxon>Vibrionales</taxon>
        <taxon>Vibrionaceae</taxon>
        <taxon>Photobacterium</taxon>
    </lineage>
</organism>
<dbReference type="InterPro" id="IPR002078">
    <property type="entry name" value="Sigma_54_int"/>
</dbReference>
<dbReference type="FunFam" id="3.40.50.2300:FF:000018">
    <property type="entry name" value="DNA-binding transcriptional regulator NtrC"/>
    <property type="match status" value="1"/>
</dbReference>
<keyword evidence="4" id="KW-0902">Two-component regulatory system</keyword>
<evidence type="ECO:0000256" key="6">
    <source>
        <dbReference type="ARBA" id="ARBA00023125"/>
    </source>
</evidence>
<evidence type="ECO:0000256" key="7">
    <source>
        <dbReference type="ARBA" id="ARBA00023163"/>
    </source>
</evidence>
<keyword evidence="3" id="KW-0067">ATP-binding</keyword>
<feature type="modified residue" description="4-aspartylphosphate" evidence="8">
    <location>
        <position position="54"/>
    </location>
</feature>
<dbReference type="InterPro" id="IPR003593">
    <property type="entry name" value="AAA+_ATPase"/>
</dbReference>
<keyword evidence="7" id="KW-0804">Transcription</keyword>
<evidence type="ECO:0000256" key="1">
    <source>
        <dbReference type="ARBA" id="ARBA00022553"/>
    </source>
</evidence>
<evidence type="ECO:0000256" key="5">
    <source>
        <dbReference type="ARBA" id="ARBA00023015"/>
    </source>
</evidence>
<dbReference type="GO" id="GO:0000160">
    <property type="term" value="P:phosphorelay signal transduction system"/>
    <property type="evidence" value="ECO:0007669"/>
    <property type="project" value="UniProtKB-KW"/>
</dbReference>
<proteinExistence type="predicted"/>
<sequence>MSQTRVLVVEDDEGLREALVDTLALAGYQWLEAESAEHALVLLKSESVDIVVSDVQMTGMDGLALLRSIKLQWPKMPVLLMTAYANIEDAVAAMKEGALDYMAKPFAPQVLLNMVGRYAPIRSNATNTVAADPKSLHLLAMAEKVAKTDASVMVLGPSGSGKEVLSRYIHDHSLRCDGPFVAINCAAIPENMLEAMLFGYEKGAFTGAIQACPGKFEQAQAGTILLDEISEMDINLQAKLLRVLQEREVERLGGRKSIKLNVRIIATSNRDLKNHVAKGRFREDLYYRLNVFPMTWPALMERKGDIVPLAQLFLQRHASQQGMAIPVIAPCALNKLLQYTWPGNVRELDNVIQRALIIHDNLMITEQHILVEGLDWLQMVTPSTAPDCEISPSTTTTIDSISSTVAESLGHELRGQEFNIILDTLVACQGNRKDMADKLGISPRTLRYKLAKMRDAGIELPA</sequence>
<dbReference type="AlphaFoldDB" id="A0A1T5HZL4"/>
<dbReference type="InterPro" id="IPR025944">
    <property type="entry name" value="Sigma_54_int_dom_CS"/>
</dbReference>
<dbReference type="PANTHER" id="PTHR32071">
    <property type="entry name" value="TRANSCRIPTIONAL REGULATORY PROTEIN"/>
    <property type="match status" value="1"/>
</dbReference>
<dbReference type="InterPro" id="IPR011006">
    <property type="entry name" value="CheY-like_superfamily"/>
</dbReference>
<evidence type="ECO:0000256" key="2">
    <source>
        <dbReference type="ARBA" id="ARBA00022741"/>
    </source>
</evidence>
<dbReference type="SUPFAM" id="SSF52172">
    <property type="entry name" value="CheY-like"/>
    <property type="match status" value="1"/>
</dbReference>
<reference evidence="11 12" key="1">
    <citation type="submission" date="2017-02" db="EMBL/GenBank/DDBJ databases">
        <authorList>
            <person name="Peterson S.W."/>
        </authorList>
    </citation>
    <scope>NUCLEOTIDE SEQUENCE [LARGE SCALE GENOMIC DNA]</scope>
    <source>
        <strain evidence="12">type strain: NCCB 100098</strain>
    </source>
</reference>
<dbReference type="PROSITE" id="PS50045">
    <property type="entry name" value="SIGMA54_INTERACT_4"/>
    <property type="match status" value="1"/>
</dbReference>
<evidence type="ECO:0000313" key="11">
    <source>
        <dbReference type="EMBL" id="SKC32175.1"/>
    </source>
</evidence>
<dbReference type="Gene3D" id="3.40.50.2300">
    <property type="match status" value="1"/>
</dbReference>
<dbReference type="SMART" id="SM00448">
    <property type="entry name" value="REC"/>
    <property type="match status" value="1"/>
</dbReference>
<dbReference type="CDD" id="cd00009">
    <property type="entry name" value="AAA"/>
    <property type="match status" value="1"/>
</dbReference>
<dbReference type="GO" id="GO:0006355">
    <property type="term" value="P:regulation of DNA-templated transcription"/>
    <property type="evidence" value="ECO:0007669"/>
    <property type="project" value="InterPro"/>
</dbReference>
<keyword evidence="6" id="KW-0238">DNA-binding</keyword>
<evidence type="ECO:0000259" key="10">
    <source>
        <dbReference type="PROSITE" id="PS50110"/>
    </source>
</evidence>
<dbReference type="InterPro" id="IPR058031">
    <property type="entry name" value="AAA_lid_NorR"/>
</dbReference>
<dbReference type="Gene3D" id="1.10.8.60">
    <property type="match status" value="1"/>
</dbReference>
<dbReference type="FunFam" id="3.40.50.300:FF:000006">
    <property type="entry name" value="DNA-binding transcriptional regulator NtrC"/>
    <property type="match status" value="1"/>
</dbReference>
<dbReference type="Gene3D" id="3.40.50.300">
    <property type="entry name" value="P-loop containing nucleotide triphosphate hydrolases"/>
    <property type="match status" value="1"/>
</dbReference>
<keyword evidence="5" id="KW-0805">Transcription regulation</keyword>
<evidence type="ECO:0000256" key="8">
    <source>
        <dbReference type="PROSITE-ProRule" id="PRU00169"/>
    </source>
</evidence>
<dbReference type="GO" id="GO:0005524">
    <property type="term" value="F:ATP binding"/>
    <property type="evidence" value="ECO:0007669"/>
    <property type="project" value="UniProtKB-KW"/>
</dbReference>
<gene>
    <name evidence="11" type="primary">zraR_2</name>
    <name evidence="11" type="ORF">CZ809_01689</name>
</gene>
<dbReference type="RefSeq" id="WP_080156983.1">
    <property type="nucleotide sequence ID" value="NZ_FUZI01000002.1"/>
</dbReference>
<dbReference type="OrthoDB" id="9804019at2"/>
<feature type="domain" description="Sigma-54 factor interaction" evidence="9">
    <location>
        <begin position="128"/>
        <end position="357"/>
    </location>
</feature>
<keyword evidence="2" id="KW-0547">Nucleotide-binding</keyword>
<keyword evidence="1 8" id="KW-0597">Phosphoprotein</keyword>
<dbReference type="SUPFAM" id="SSF46689">
    <property type="entry name" value="Homeodomain-like"/>
    <property type="match status" value="1"/>
</dbReference>
<dbReference type="EMBL" id="FUZI01000002">
    <property type="protein sequence ID" value="SKC32175.1"/>
    <property type="molecule type" value="Genomic_DNA"/>
</dbReference>
<dbReference type="PANTHER" id="PTHR32071:SF21">
    <property type="entry name" value="TRANSCRIPTIONAL REGULATORY PROTEIN FLGR"/>
    <property type="match status" value="1"/>
</dbReference>
<dbReference type="InterPro" id="IPR009057">
    <property type="entry name" value="Homeodomain-like_sf"/>
</dbReference>
<dbReference type="Proteomes" id="UP000189966">
    <property type="component" value="Unassembled WGS sequence"/>
</dbReference>
<dbReference type="Pfam" id="PF00072">
    <property type="entry name" value="Response_reg"/>
    <property type="match status" value="1"/>
</dbReference>
<dbReference type="InterPro" id="IPR002197">
    <property type="entry name" value="HTH_Fis"/>
</dbReference>
<dbReference type="Gene3D" id="1.10.10.60">
    <property type="entry name" value="Homeodomain-like"/>
    <property type="match status" value="1"/>
</dbReference>
<protein>
    <submittedName>
        <fullName evidence="11">Transcriptional regulatory protein ZraR</fullName>
    </submittedName>
</protein>
<dbReference type="PROSITE" id="PS00688">
    <property type="entry name" value="SIGMA54_INTERACT_3"/>
    <property type="match status" value="1"/>
</dbReference>
<dbReference type="InterPro" id="IPR027417">
    <property type="entry name" value="P-loop_NTPase"/>
</dbReference>
<dbReference type="Pfam" id="PF00158">
    <property type="entry name" value="Sigma54_activat"/>
    <property type="match status" value="1"/>
</dbReference>
<feature type="domain" description="Response regulatory" evidence="10">
    <location>
        <begin position="5"/>
        <end position="119"/>
    </location>
</feature>
<evidence type="ECO:0000313" key="12">
    <source>
        <dbReference type="Proteomes" id="UP000189966"/>
    </source>
</evidence>
<dbReference type="Pfam" id="PF02954">
    <property type="entry name" value="HTH_8"/>
    <property type="match status" value="1"/>
</dbReference>
<dbReference type="GO" id="GO:0043565">
    <property type="term" value="F:sequence-specific DNA binding"/>
    <property type="evidence" value="ECO:0007669"/>
    <property type="project" value="InterPro"/>
</dbReference>
<dbReference type="SMART" id="SM00382">
    <property type="entry name" value="AAA"/>
    <property type="match status" value="1"/>
</dbReference>
<evidence type="ECO:0000256" key="4">
    <source>
        <dbReference type="ARBA" id="ARBA00023012"/>
    </source>
</evidence>
<dbReference type="Pfam" id="PF25601">
    <property type="entry name" value="AAA_lid_14"/>
    <property type="match status" value="1"/>
</dbReference>
<evidence type="ECO:0000256" key="3">
    <source>
        <dbReference type="ARBA" id="ARBA00022840"/>
    </source>
</evidence>
<accession>A0A1T5HZL4</accession>